<organism evidence="2 3">
    <name type="scientific">Ovis aries</name>
    <name type="common">Sheep</name>
    <dbReference type="NCBI Taxonomy" id="9940"/>
    <lineage>
        <taxon>Eukaryota</taxon>
        <taxon>Metazoa</taxon>
        <taxon>Chordata</taxon>
        <taxon>Craniata</taxon>
        <taxon>Vertebrata</taxon>
        <taxon>Euteleostomi</taxon>
        <taxon>Mammalia</taxon>
        <taxon>Eutheria</taxon>
        <taxon>Laurasiatheria</taxon>
        <taxon>Artiodactyla</taxon>
        <taxon>Ruminantia</taxon>
        <taxon>Pecora</taxon>
        <taxon>Bovidae</taxon>
        <taxon>Caprinae</taxon>
        <taxon>Ovis</taxon>
    </lineage>
</organism>
<reference evidence="2 3" key="1">
    <citation type="submission" date="2020-12" db="EMBL/GenBank/DDBJ databases">
        <title>De novo assembly of Tibetan sheep genome.</title>
        <authorList>
            <person name="Li X."/>
        </authorList>
    </citation>
    <scope>NUCLEOTIDE SEQUENCE [LARGE SCALE GENOMIC DNA]</scope>
    <source>
        <tissue evidence="2">Heart</tissue>
    </source>
</reference>
<protein>
    <submittedName>
        <fullName evidence="2">Uncharacterized protein</fullName>
    </submittedName>
</protein>
<dbReference type="AlphaFoldDB" id="A0A836D1I0"/>
<comment type="caution">
    <text evidence="2">The sequence shown here is derived from an EMBL/GenBank/DDBJ whole genome shotgun (WGS) entry which is preliminary data.</text>
</comment>
<evidence type="ECO:0000256" key="1">
    <source>
        <dbReference type="SAM" id="MobiDB-lite"/>
    </source>
</evidence>
<sequence>MSGACPGPGSGAGGWRGDRSGPALTQPRELDAVSVGEARALRDFTVVEVAVFIFRFNILN</sequence>
<proteinExistence type="predicted"/>
<name>A0A836D1I0_SHEEP</name>
<evidence type="ECO:0000313" key="3">
    <source>
        <dbReference type="Proteomes" id="UP000664991"/>
    </source>
</evidence>
<evidence type="ECO:0000313" key="2">
    <source>
        <dbReference type="EMBL" id="KAG5206647.1"/>
    </source>
</evidence>
<dbReference type="Proteomes" id="UP000664991">
    <property type="component" value="Unassembled WGS sequence"/>
</dbReference>
<feature type="non-terminal residue" evidence="2">
    <location>
        <position position="1"/>
    </location>
</feature>
<feature type="compositionally biased region" description="Gly residues" evidence="1">
    <location>
        <begin position="1"/>
        <end position="15"/>
    </location>
</feature>
<dbReference type="EMBL" id="JAEMGP010000007">
    <property type="protein sequence ID" value="KAG5206647.1"/>
    <property type="molecule type" value="Genomic_DNA"/>
</dbReference>
<gene>
    <name evidence="2" type="ORF">JEQ12_018220</name>
</gene>
<feature type="region of interest" description="Disordered" evidence="1">
    <location>
        <begin position="1"/>
        <end position="27"/>
    </location>
</feature>
<accession>A0A836D1I0</accession>